<evidence type="ECO:0000313" key="1">
    <source>
        <dbReference type="EMBL" id="CAJ0588877.1"/>
    </source>
</evidence>
<dbReference type="CDD" id="cd16449">
    <property type="entry name" value="RING-HC"/>
    <property type="match status" value="1"/>
</dbReference>
<dbReference type="Gene3D" id="3.30.40.10">
    <property type="entry name" value="Zinc/RING finger domain, C3HC4 (zinc finger)"/>
    <property type="match status" value="1"/>
</dbReference>
<dbReference type="EMBL" id="CATQJL010000001">
    <property type="protein sequence ID" value="CAJ0588877.1"/>
    <property type="molecule type" value="Genomic_DNA"/>
</dbReference>
<organism evidence="1 2">
    <name type="scientific">Cylicocyclus nassatus</name>
    <name type="common">Nematode worm</name>
    <dbReference type="NCBI Taxonomy" id="53992"/>
    <lineage>
        <taxon>Eukaryota</taxon>
        <taxon>Metazoa</taxon>
        <taxon>Ecdysozoa</taxon>
        <taxon>Nematoda</taxon>
        <taxon>Chromadorea</taxon>
        <taxon>Rhabditida</taxon>
        <taxon>Rhabditina</taxon>
        <taxon>Rhabditomorpha</taxon>
        <taxon>Strongyloidea</taxon>
        <taxon>Strongylidae</taxon>
        <taxon>Cylicocyclus</taxon>
    </lineage>
</organism>
<sequence>MELAELFPDPYNKNFVVTICDANIATYLSGRHNVLHICFLNDLKRVPIMGLASYKYKDIWNISVTKMEDYYRPFNFGRKRIPDSLASGGIMRGDTVQVEFKFREDQVYVRIGKNRTDWTRWLCSKYDRSIKLSFIVESAKKNFVVLRDDLYLDYLMNGSPRSLRHCFCCNNYKDRVVVPDCGHYMCVECWSKWFKGKPDAACFCSKRISRQIIARLRDSPCPIDHCRFGDTEHEYVLVPCGCVVRCVNEHQGKPLRCPHEACNKAVEEKWALYEH</sequence>
<gene>
    <name evidence="1" type="ORF">CYNAS_LOCUS860</name>
</gene>
<evidence type="ECO:0000313" key="2">
    <source>
        <dbReference type="Proteomes" id="UP001176961"/>
    </source>
</evidence>
<dbReference type="Proteomes" id="UP001176961">
    <property type="component" value="Unassembled WGS sequence"/>
</dbReference>
<dbReference type="AlphaFoldDB" id="A0AA36GCH6"/>
<dbReference type="SUPFAM" id="SSF57850">
    <property type="entry name" value="RING/U-box"/>
    <property type="match status" value="1"/>
</dbReference>
<accession>A0AA36GCH6</accession>
<keyword evidence="2" id="KW-1185">Reference proteome</keyword>
<dbReference type="InterPro" id="IPR013083">
    <property type="entry name" value="Znf_RING/FYVE/PHD"/>
</dbReference>
<protein>
    <recommendedName>
        <fullName evidence="3">RING-type domain-containing protein</fullName>
    </recommendedName>
</protein>
<evidence type="ECO:0008006" key="3">
    <source>
        <dbReference type="Google" id="ProtNLM"/>
    </source>
</evidence>
<reference evidence="1" key="1">
    <citation type="submission" date="2023-07" db="EMBL/GenBank/DDBJ databases">
        <authorList>
            <consortium name="CYATHOMIX"/>
        </authorList>
    </citation>
    <scope>NUCLEOTIDE SEQUENCE</scope>
    <source>
        <strain evidence="1">N/A</strain>
    </source>
</reference>
<name>A0AA36GCH6_CYLNA</name>
<comment type="caution">
    <text evidence="1">The sequence shown here is derived from an EMBL/GenBank/DDBJ whole genome shotgun (WGS) entry which is preliminary data.</text>
</comment>
<proteinExistence type="predicted"/>